<organism evidence="4 5">
    <name type="scientific">Pontibacter diazotrophicus</name>
    <dbReference type="NCBI Taxonomy" id="1400979"/>
    <lineage>
        <taxon>Bacteria</taxon>
        <taxon>Pseudomonadati</taxon>
        <taxon>Bacteroidota</taxon>
        <taxon>Cytophagia</taxon>
        <taxon>Cytophagales</taxon>
        <taxon>Hymenobacteraceae</taxon>
        <taxon>Pontibacter</taxon>
    </lineage>
</organism>
<dbReference type="PROSITE" id="PS50109">
    <property type="entry name" value="HIS_KIN"/>
    <property type="match status" value="1"/>
</dbReference>
<dbReference type="PRINTS" id="PR00344">
    <property type="entry name" value="BCTRLSENSOR"/>
</dbReference>
<dbReference type="PANTHER" id="PTHR43065:SF42">
    <property type="entry name" value="TWO-COMPONENT SENSOR PPRA"/>
    <property type="match status" value="1"/>
</dbReference>
<dbReference type="InterPro" id="IPR036890">
    <property type="entry name" value="HATPase_C_sf"/>
</dbReference>
<gene>
    <name evidence="4" type="ORF">DXT99_03035</name>
</gene>
<comment type="caution">
    <text evidence="4">The sequence shown here is derived from an EMBL/GenBank/DDBJ whole genome shotgun (WGS) entry which is preliminary data.</text>
</comment>
<evidence type="ECO:0000256" key="1">
    <source>
        <dbReference type="ARBA" id="ARBA00000085"/>
    </source>
</evidence>
<dbReference type="GO" id="GO:0004673">
    <property type="term" value="F:protein histidine kinase activity"/>
    <property type="evidence" value="ECO:0007669"/>
    <property type="project" value="UniProtKB-EC"/>
</dbReference>
<dbReference type="SUPFAM" id="SSF55874">
    <property type="entry name" value="ATPase domain of HSP90 chaperone/DNA topoisomerase II/histidine kinase"/>
    <property type="match status" value="1"/>
</dbReference>
<dbReference type="Pfam" id="PF02518">
    <property type="entry name" value="HATPase_c"/>
    <property type="match status" value="1"/>
</dbReference>
<dbReference type="AlphaFoldDB" id="A0A3D8LHF1"/>
<dbReference type="InterPro" id="IPR003594">
    <property type="entry name" value="HATPase_dom"/>
</dbReference>
<evidence type="ECO:0000259" key="3">
    <source>
        <dbReference type="PROSITE" id="PS50109"/>
    </source>
</evidence>
<name>A0A3D8LHF1_9BACT</name>
<comment type="catalytic activity">
    <reaction evidence="1">
        <text>ATP + protein L-histidine = ADP + protein N-phospho-L-histidine.</text>
        <dbReference type="EC" id="2.7.13.3"/>
    </reaction>
</comment>
<dbReference type="EMBL" id="QRGR01000003">
    <property type="protein sequence ID" value="RDV16861.1"/>
    <property type="molecule type" value="Genomic_DNA"/>
</dbReference>
<dbReference type="Gene3D" id="3.30.565.10">
    <property type="entry name" value="Histidine kinase-like ATPase, C-terminal domain"/>
    <property type="match status" value="1"/>
</dbReference>
<keyword evidence="4" id="KW-0547">Nucleotide-binding</keyword>
<dbReference type="InterPro" id="IPR005467">
    <property type="entry name" value="His_kinase_dom"/>
</dbReference>
<sequence>MERVFLNLFNNAFYAVQQRQEQAVQGYVPEVRVSTRQLESRVEVRVRDNGTGIAVNLKNKFFQPFFTTKPSGEGTGLGLSLSYNIITKGHGGKLQVETEKDEYAEFSISLPVRDLVAADEAAV</sequence>
<dbReference type="Proteomes" id="UP000256708">
    <property type="component" value="Unassembled WGS sequence"/>
</dbReference>
<dbReference type="OrthoDB" id="9806995at2"/>
<dbReference type="EC" id="2.7.13.3" evidence="2"/>
<proteinExistence type="predicted"/>
<keyword evidence="5" id="KW-1185">Reference proteome</keyword>
<protein>
    <recommendedName>
        <fullName evidence="2">histidine kinase</fullName>
        <ecNumber evidence="2">2.7.13.3</ecNumber>
    </recommendedName>
</protein>
<dbReference type="InterPro" id="IPR004358">
    <property type="entry name" value="Sig_transdc_His_kin-like_C"/>
</dbReference>
<evidence type="ECO:0000313" key="4">
    <source>
        <dbReference type="EMBL" id="RDV16861.1"/>
    </source>
</evidence>
<evidence type="ECO:0000313" key="5">
    <source>
        <dbReference type="Proteomes" id="UP000256708"/>
    </source>
</evidence>
<reference evidence="5" key="1">
    <citation type="submission" date="2018-08" db="EMBL/GenBank/DDBJ databases">
        <authorList>
            <person name="Liu Z.-W."/>
            <person name="Du Z.-J."/>
        </authorList>
    </citation>
    <scope>NUCLEOTIDE SEQUENCE [LARGE SCALE GENOMIC DNA]</scope>
    <source>
        <strain evidence="5">H4X</strain>
    </source>
</reference>
<dbReference type="SMART" id="SM00387">
    <property type="entry name" value="HATPase_c"/>
    <property type="match status" value="1"/>
</dbReference>
<dbReference type="GO" id="GO:0005524">
    <property type="term" value="F:ATP binding"/>
    <property type="evidence" value="ECO:0007669"/>
    <property type="project" value="UniProtKB-KW"/>
</dbReference>
<feature type="domain" description="Histidine kinase" evidence="3">
    <location>
        <begin position="1"/>
        <end position="114"/>
    </location>
</feature>
<evidence type="ECO:0000256" key="2">
    <source>
        <dbReference type="ARBA" id="ARBA00012438"/>
    </source>
</evidence>
<dbReference type="PANTHER" id="PTHR43065">
    <property type="entry name" value="SENSOR HISTIDINE KINASE"/>
    <property type="match status" value="1"/>
</dbReference>
<keyword evidence="4" id="KW-0067">ATP-binding</keyword>
<accession>A0A3D8LHF1</accession>